<evidence type="ECO:0000313" key="1">
    <source>
        <dbReference type="EMBL" id="EQA69445.1"/>
    </source>
</evidence>
<dbReference type="AlphaFoldDB" id="T0FIF0"/>
<dbReference type="Proteomes" id="UP000015442">
    <property type="component" value="Unassembled WGS sequence"/>
</dbReference>
<dbReference type="EMBL" id="AKWY02000034">
    <property type="protein sequence ID" value="EQA69445.1"/>
    <property type="molecule type" value="Genomic_DNA"/>
</dbReference>
<comment type="caution">
    <text evidence="1">The sequence shown here is derived from an EMBL/GenBank/DDBJ whole genome shotgun (WGS) entry which is preliminary data.</text>
</comment>
<sequence>MKIVTSYHHKTDKLLAAGYVVLIFQDFPLAGLQRGNKFNLKYWLPQKKC</sequence>
<gene>
    <name evidence="1" type="ORF">LEP1GSC059_2325</name>
</gene>
<evidence type="ECO:0000313" key="2">
    <source>
        <dbReference type="Proteomes" id="UP000015442"/>
    </source>
</evidence>
<reference evidence="1 2" key="1">
    <citation type="submission" date="2013-05" db="EMBL/GenBank/DDBJ databases">
        <authorList>
            <person name="Harkins D.M."/>
            <person name="Durkin A.S."/>
            <person name="Brinkac L.M."/>
            <person name="Haft D.H."/>
            <person name="Selengut J.D."/>
            <person name="Sanka R."/>
            <person name="DePew J."/>
            <person name="Purushe J."/>
            <person name="Hartskeerl R.A."/>
            <person name="Ahmed A."/>
            <person name="van der Linden H."/>
            <person name="Goris M.G.A."/>
            <person name="Vinetz J.M."/>
            <person name="Sutton G.G."/>
            <person name="Nierman W.C."/>
            <person name="Fouts D.E."/>
        </authorList>
    </citation>
    <scope>NUCLEOTIDE SEQUENCE [LARGE SCALE GENOMIC DNA]</scope>
    <source>
        <strain evidence="1 2">CZ214</strain>
    </source>
</reference>
<accession>T0FIF0</accession>
<protein>
    <submittedName>
        <fullName evidence="1">Uncharacterized protein</fullName>
    </submittedName>
</protein>
<proteinExistence type="predicted"/>
<organism evidence="1 2">
    <name type="scientific">Leptospira noguchii serovar Panama str. CZ214</name>
    <dbReference type="NCBI Taxonomy" id="1001595"/>
    <lineage>
        <taxon>Bacteria</taxon>
        <taxon>Pseudomonadati</taxon>
        <taxon>Spirochaetota</taxon>
        <taxon>Spirochaetia</taxon>
        <taxon>Leptospirales</taxon>
        <taxon>Leptospiraceae</taxon>
        <taxon>Leptospira</taxon>
    </lineage>
</organism>
<name>T0FIF0_9LEPT</name>